<gene>
    <name evidence="1" type="ORF">AV530_005945</name>
</gene>
<dbReference type="EMBL" id="LSYS01006902">
    <property type="protein sequence ID" value="OPJ73628.1"/>
    <property type="molecule type" value="Genomic_DNA"/>
</dbReference>
<reference evidence="1 2" key="1">
    <citation type="submission" date="2016-02" db="EMBL/GenBank/DDBJ databases">
        <title>Band-tailed pigeon sequencing and assembly.</title>
        <authorList>
            <person name="Soares A.E."/>
            <person name="Novak B.J."/>
            <person name="Rice E.S."/>
            <person name="O'Connell B."/>
            <person name="Chang D."/>
            <person name="Weber S."/>
            <person name="Shapiro B."/>
        </authorList>
    </citation>
    <scope>NUCLEOTIDE SEQUENCE [LARGE SCALE GENOMIC DNA]</scope>
    <source>
        <strain evidence="1">BTP2013</strain>
        <tissue evidence="1">Blood</tissue>
    </source>
</reference>
<organism evidence="1 2">
    <name type="scientific">Patagioenas fasciata monilis</name>
    <dbReference type="NCBI Taxonomy" id="372326"/>
    <lineage>
        <taxon>Eukaryota</taxon>
        <taxon>Metazoa</taxon>
        <taxon>Chordata</taxon>
        <taxon>Craniata</taxon>
        <taxon>Vertebrata</taxon>
        <taxon>Euteleostomi</taxon>
        <taxon>Archelosauria</taxon>
        <taxon>Archosauria</taxon>
        <taxon>Dinosauria</taxon>
        <taxon>Saurischia</taxon>
        <taxon>Theropoda</taxon>
        <taxon>Coelurosauria</taxon>
        <taxon>Aves</taxon>
        <taxon>Neognathae</taxon>
        <taxon>Neoaves</taxon>
        <taxon>Columbimorphae</taxon>
        <taxon>Columbiformes</taxon>
        <taxon>Columbidae</taxon>
        <taxon>Patagioenas</taxon>
    </lineage>
</organism>
<dbReference type="Proteomes" id="UP000190648">
    <property type="component" value="Unassembled WGS sequence"/>
</dbReference>
<keyword evidence="2" id="KW-1185">Reference proteome</keyword>
<protein>
    <submittedName>
        <fullName evidence="1">Uncharacterized protein</fullName>
    </submittedName>
</protein>
<comment type="caution">
    <text evidence="1">The sequence shown here is derived from an EMBL/GenBank/DDBJ whole genome shotgun (WGS) entry which is preliminary data.</text>
</comment>
<name>A0A1V4JN61_PATFA</name>
<proteinExistence type="predicted"/>
<dbReference type="AlphaFoldDB" id="A0A1V4JN61"/>
<accession>A0A1V4JN61</accession>
<evidence type="ECO:0000313" key="2">
    <source>
        <dbReference type="Proteomes" id="UP000190648"/>
    </source>
</evidence>
<sequence>MAHTSKVNLVSVEANRKMDDDLHLCLCSPEYLQDSSMYMERQGGKIYQEKTARNTGDSTYVNADPFGWEYRMWGF</sequence>
<evidence type="ECO:0000313" key="1">
    <source>
        <dbReference type="EMBL" id="OPJ73628.1"/>
    </source>
</evidence>